<name>A0AAN6Y6C6_9PEZI</name>
<feature type="compositionally biased region" description="Polar residues" evidence="1">
    <location>
        <begin position="126"/>
        <end position="136"/>
    </location>
</feature>
<dbReference type="AlphaFoldDB" id="A0AAN6Y6C6"/>
<feature type="region of interest" description="Disordered" evidence="1">
    <location>
        <begin position="118"/>
        <end position="167"/>
    </location>
</feature>
<keyword evidence="3" id="KW-1185">Reference proteome</keyword>
<feature type="compositionally biased region" description="Basic and acidic residues" evidence="1">
    <location>
        <begin position="1"/>
        <end position="13"/>
    </location>
</feature>
<reference evidence="2" key="2">
    <citation type="submission" date="2023-05" db="EMBL/GenBank/DDBJ databases">
        <authorList>
            <consortium name="Lawrence Berkeley National Laboratory"/>
            <person name="Steindorff A."/>
            <person name="Hensen N."/>
            <person name="Bonometti L."/>
            <person name="Westerberg I."/>
            <person name="Brannstrom I.O."/>
            <person name="Guillou S."/>
            <person name="Cros-Aarteil S."/>
            <person name="Calhoun S."/>
            <person name="Haridas S."/>
            <person name="Kuo A."/>
            <person name="Mondo S."/>
            <person name="Pangilinan J."/>
            <person name="Riley R."/>
            <person name="Labutti K."/>
            <person name="Andreopoulos B."/>
            <person name="Lipzen A."/>
            <person name="Chen C."/>
            <person name="Yanf M."/>
            <person name="Daum C."/>
            <person name="Ng V."/>
            <person name="Clum A."/>
            <person name="Ohm R."/>
            <person name="Martin F."/>
            <person name="Silar P."/>
            <person name="Natvig D."/>
            <person name="Lalanne C."/>
            <person name="Gautier V."/>
            <person name="Ament-Velasquez S.L."/>
            <person name="Kruys A."/>
            <person name="Hutchinson M.I."/>
            <person name="Powell A.J."/>
            <person name="Barry K."/>
            <person name="Miller A.N."/>
            <person name="Grigoriev I.V."/>
            <person name="Debuchy R."/>
            <person name="Gladieux P."/>
            <person name="Thoren M.H."/>
            <person name="Johannesson H."/>
        </authorList>
    </citation>
    <scope>NUCLEOTIDE SEQUENCE</scope>
    <source>
        <strain evidence="2">PSN293</strain>
    </source>
</reference>
<feature type="compositionally biased region" description="Basic and acidic residues" evidence="1">
    <location>
        <begin position="137"/>
        <end position="148"/>
    </location>
</feature>
<feature type="region of interest" description="Disordered" evidence="1">
    <location>
        <begin position="1"/>
        <end position="59"/>
    </location>
</feature>
<accession>A0AAN6Y6C6</accession>
<evidence type="ECO:0000256" key="1">
    <source>
        <dbReference type="SAM" id="MobiDB-lite"/>
    </source>
</evidence>
<proteinExistence type="predicted"/>
<organism evidence="2 3">
    <name type="scientific">Rhypophila decipiens</name>
    <dbReference type="NCBI Taxonomy" id="261697"/>
    <lineage>
        <taxon>Eukaryota</taxon>
        <taxon>Fungi</taxon>
        <taxon>Dikarya</taxon>
        <taxon>Ascomycota</taxon>
        <taxon>Pezizomycotina</taxon>
        <taxon>Sordariomycetes</taxon>
        <taxon>Sordariomycetidae</taxon>
        <taxon>Sordariales</taxon>
        <taxon>Naviculisporaceae</taxon>
        <taxon>Rhypophila</taxon>
    </lineage>
</organism>
<dbReference type="Proteomes" id="UP001301769">
    <property type="component" value="Unassembled WGS sequence"/>
</dbReference>
<dbReference type="EMBL" id="MU858134">
    <property type="protein sequence ID" value="KAK4212120.1"/>
    <property type="molecule type" value="Genomic_DNA"/>
</dbReference>
<gene>
    <name evidence="2" type="ORF">QBC37DRAFT_202315</name>
</gene>
<evidence type="ECO:0000313" key="2">
    <source>
        <dbReference type="EMBL" id="KAK4212120.1"/>
    </source>
</evidence>
<comment type="caution">
    <text evidence="2">The sequence shown here is derived from an EMBL/GenBank/DDBJ whole genome shotgun (WGS) entry which is preliminary data.</text>
</comment>
<sequence length="458" mass="49656">MLAAHRDDQENRLGHLAGPSKQQLQAKTPGARYPKTPLKIPLNDENANNGFGGKSVLRTKGNNENIATAGKTGKLSVVTPAAPRTARAPLGNKTTNAKARAAPQTGGVKDTVRQFEKSAAKPTTVRPKQSAPQVESTKLEIHTDKSPLEEEEIEYAPPRPKDLPYESDIIPEGTLTFEGLKPENMFKGYYQHYFNHVDENGTTETERQMEQQRQREFKRGDEQIRKDMEEFDWSVGDVPASKNAFKKDGGGAIEVHADRKPVARPLSKAPATIASRKAASALAMPARQSASSQTHIRAKALPSRTPLSLLAGRRPATKSAIAPARDSSRERAAAVAASRSTLGYSKGRSALSAVRKRDEPAVNTTITANTNTNPAAATTSRPDVPRTLSRSISTISSASDCTITPARFAKTQDSKDWKKLEFLSIFDADDDEDGGFGGSTSSVLAYDLDEDFQLSTEF</sequence>
<reference evidence="2" key="1">
    <citation type="journal article" date="2023" name="Mol. Phylogenet. Evol.">
        <title>Genome-scale phylogeny and comparative genomics of the fungal order Sordariales.</title>
        <authorList>
            <person name="Hensen N."/>
            <person name="Bonometti L."/>
            <person name="Westerberg I."/>
            <person name="Brannstrom I.O."/>
            <person name="Guillou S."/>
            <person name="Cros-Aarteil S."/>
            <person name="Calhoun S."/>
            <person name="Haridas S."/>
            <person name="Kuo A."/>
            <person name="Mondo S."/>
            <person name="Pangilinan J."/>
            <person name="Riley R."/>
            <person name="LaButti K."/>
            <person name="Andreopoulos B."/>
            <person name="Lipzen A."/>
            <person name="Chen C."/>
            <person name="Yan M."/>
            <person name="Daum C."/>
            <person name="Ng V."/>
            <person name="Clum A."/>
            <person name="Steindorff A."/>
            <person name="Ohm R.A."/>
            <person name="Martin F."/>
            <person name="Silar P."/>
            <person name="Natvig D.O."/>
            <person name="Lalanne C."/>
            <person name="Gautier V."/>
            <person name="Ament-Velasquez S.L."/>
            <person name="Kruys A."/>
            <person name="Hutchinson M.I."/>
            <person name="Powell A.J."/>
            <person name="Barry K."/>
            <person name="Miller A.N."/>
            <person name="Grigoriev I.V."/>
            <person name="Debuchy R."/>
            <person name="Gladieux P."/>
            <person name="Hiltunen Thoren M."/>
            <person name="Johannesson H."/>
        </authorList>
    </citation>
    <scope>NUCLEOTIDE SEQUENCE</scope>
    <source>
        <strain evidence="2">PSN293</strain>
    </source>
</reference>
<evidence type="ECO:0000313" key="3">
    <source>
        <dbReference type="Proteomes" id="UP001301769"/>
    </source>
</evidence>
<protein>
    <submittedName>
        <fullName evidence="2">Uncharacterized protein</fullName>
    </submittedName>
</protein>